<reference evidence="1 2" key="1">
    <citation type="submission" date="2018-11" db="EMBL/GenBank/DDBJ databases">
        <title>Aureibaculum marinum gen. nov., sp. nov., a member of the family Flavobacteriaceae isolated from the Bohai Sea.</title>
        <authorList>
            <person name="Ji X."/>
        </authorList>
    </citation>
    <scope>NUCLEOTIDE SEQUENCE [LARGE SCALE GENOMIC DNA]</scope>
    <source>
        <strain evidence="1 2">BH-SD17</strain>
    </source>
</reference>
<keyword evidence="2" id="KW-1185">Reference proteome</keyword>
<evidence type="ECO:0000313" key="1">
    <source>
        <dbReference type="EMBL" id="RPD97495.1"/>
    </source>
</evidence>
<protein>
    <recommendedName>
        <fullName evidence="3">Lipoprotein</fullName>
    </recommendedName>
</protein>
<accession>A0A3N4NPI2</accession>
<comment type="caution">
    <text evidence="1">The sequence shown here is derived from an EMBL/GenBank/DDBJ whole genome shotgun (WGS) entry which is preliminary data.</text>
</comment>
<dbReference type="PROSITE" id="PS51257">
    <property type="entry name" value="PROKAR_LIPOPROTEIN"/>
    <property type="match status" value="1"/>
</dbReference>
<evidence type="ECO:0000313" key="2">
    <source>
        <dbReference type="Proteomes" id="UP000270856"/>
    </source>
</evidence>
<evidence type="ECO:0008006" key="3">
    <source>
        <dbReference type="Google" id="ProtNLM"/>
    </source>
</evidence>
<name>A0A3N4NPI2_9FLAO</name>
<dbReference type="RefSeq" id="WP_123897524.1">
    <property type="nucleotide sequence ID" value="NZ_RPFJ01000010.1"/>
</dbReference>
<sequence>MKCKIIVLLITMVGFLSCKSGQEKGITGTYHNLKNDIKLTIKETNGWGGIEYILTELKTNKLGRFDGYDYKMTVFKDIRPDHFAYKLKFSEDYKFVFREDTGELIYVKKYYFNKLSAKEKEALKTKKLQ</sequence>
<gene>
    <name evidence="1" type="ORF">EGM88_08375</name>
</gene>
<dbReference type="AlphaFoldDB" id="A0A3N4NPI2"/>
<dbReference type="EMBL" id="RPFJ01000010">
    <property type="protein sequence ID" value="RPD97495.1"/>
    <property type="molecule type" value="Genomic_DNA"/>
</dbReference>
<organism evidence="1 2">
    <name type="scientific">Aureibaculum marinum</name>
    <dbReference type="NCBI Taxonomy" id="2487930"/>
    <lineage>
        <taxon>Bacteria</taxon>
        <taxon>Pseudomonadati</taxon>
        <taxon>Bacteroidota</taxon>
        <taxon>Flavobacteriia</taxon>
        <taxon>Flavobacteriales</taxon>
        <taxon>Flavobacteriaceae</taxon>
        <taxon>Aureibaculum</taxon>
    </lineage>
</organism>
<dbReference type="Proteomes" id="UP000270856">
    <property type="component" value="Unassembled WGS sequence"/>
</dbReference>
<proteinExistence type="predicted"/>